<dbReference type="Pfam" id="PF00392">
    <property type="entry name" value="GntR"/>
    <property type="match status" value="1"/>
</dbReference>
<reference evidence="5 6" key="1">
    <citation type="journal article" date="2011" name="J. Bacteriol.">
        <title>Complete genome sequence of the type strain Cupriavidus necator N-1.</title>
        <authorList>
            <person name="Poehlein A."/>
            <person name="Kusian B."/>
            <person name="Friedrich B."/>
            <person name="Daniel R."/>
            <person name="Bowien B."/>
        </authorList>
    </citation>
    <scope>NUCLEOTIDE SEQUENCE [LARGE SCALE GENOMIC DNA]</scope>
    <source>
        <strain evidence="6">ATCC 43291 / DSM 13513 / CCUG 52238 / LMG 8453 / N-1</strain>
        <plasmid evidence="5 6">pBB1</plasmid>
    </source>
</reference>
<dbReference type="SMART" id="SM00895">
    <property type="entry name" value="FCD"/>
    <property type="match status" value="1"/>
</dbReference>
<dbReference type="EMBL" id="CP002879">
    <property type="protein sequence ID" value="AEI81891.1"/>
    <property type="molecule type" value="Genomic_DNA"/>
</dbReference>
<dbReference type="SUPFAM" id="SSF46785">
    <property type="entry name" value="Winged helix' DNA-binding domain"/>
    <property type="match status" value="1"/>
</dbReference>
<geneLocation type="plasmid" evidence="5 6">
    <name>pBB1</name>
</geneLocation>
<sequence length="250" mass="27769">MHMDQTGQAAVSEEAAFEPISVSRAVDEIARQIRQEVMAGRLKPGQKLPPERDLCVRFGVSRNTLREALRALEISGLVELKKGATGGAFIKKGDKDVVITGLTDLYYLGSITPEQLTEARVMLADLVVRDVCLKATEADLEALQANVAAAEAAQKTGNIEERARINLEFHRLLVRISGNPILILTMEAILKVMVDYIAEIGYNENRFVLPSRRRLVKFLVERNADEAASEMTAHLRRVHRYYLSQVGNNG</sequence>
<name>F8GX21_CUPNN</name>
<evidence type="ECO:0000256" key="3">
    <source>
        <dbReference type="ARBA" id="ARBA00023163"/>
    </source>
</evidence>
<evidence type="ECO:0000256" key="1">
    <source>
        <dbReference type="ARBA" id="ARBA00023015"/>
    </source>
</evidence>
<keyword evidence="5" id="KW-0614">Plasmid</keyword>
<gene>
    <name evidence="5" type="ordered locus">CNE_BB1p04670</name>
</gene>
<dbReference type="GO" id="GO:0003677">
    <property type="term" value="F:DNA binding"/>
    <property type="evidence" value="ECO:0007669"/>
    <property type="project" value="UniProtKB-KW"/>
</dbReference>
<organism evidence="5 6">
    <name type="scientific">Cupriavidus necator (strain ATCC 43291 / DSM 13513 / CCUG 52238 / LMG 8453 / N-1)</name>
    <name type="common">Ralstonia eutropha</name>
    <dbReference type="NCBI Taxonomy" id="1042878"/>
    <lineage>
        <taxon>Bacteria</taxon>
        <taxon>Pseudomonadati</taxon>
        <taxon>Pseudomonadota</taxon>
        <taxon>Betaproteobacteria</taxon>
        <taxon>Burkholderiales</taxon>
        <taxon>Burkholderiaceae</taxon>
        <taxon>Cupriavidus</taxon>
    </lineage>
</organism>
<dbReference type="CDD" id="cd07377">
    <property type="entry name" value="WHTH_GntR"/>
    <property type="match status" value="1"/>
</dbReference>
<dbReference type="Proteomes" id="UP000006798">
    <property type="component" value="Plasmid pBB1"/>
</dbReference>
<evidence type="ECO:0000313" key="5">
    <source>
        <dbReference type="EMBL" id="AEI81891.1"/>
    </source>
</evidence>
<evidence type="ECO:0000256" key="2">
    <source>
        <dbReference type="ARBA" id="ARBA00023125"/>
    </source>
</evidence>
<dbReference type="InterPro" id="IPR008920">
    <property type="entry name" value="TF_FadR/GntR_C"/>
</dbReference>
<evidence type="ECO:0000259" key="4">
    <source>
        <dbReference type="PROSITE" id="PS50949"/>
    </source>
</evidence>
<dbReference type="InterPro" id="IPR011711">
    <property type="entry name" value="GntR_C"/>
</dbReference>
<dbReference type="InterPro" id="IPR000524">
    <property type="entry name" value="Tscrpt_reg_HTH_GntR"/>
</dbReference>
<dbReference type="InterPro" id="IPR036390">
    <property type="entry name" value="WH_DNA-bd_sf"/>
</dbReference>
<dbReference type="SMART" id="SM00345">
    <property type="entry name" value="HTH_GNTR"/>
    <property type="match status" value="1"/>
</dbReference>
<keyword evidence="3" id="KW-0804">Transcription</keyword>
<dbReference type="PRINTS" id="PR00035">
    <property type="entry name" value="HTHGNTR"/>
</dbReference>
<dbReference type="PROSITE" id="PS50949">
    <property type="entry name" value="HTH_GNTR"/>
    <property type="match status" value="1"/>
</dbReference>
<dbReference type="SUPFAM" id="SSF48008">
    <property type="entry name" value="GntR ligand-binding domain-like"/>
    <property type="match status" value="1"/>
</dbReference>
<proteinExistence type="predicted"/>
<dbReference type="Pfam" id="PF07729">
    <property type="entry name" value="FCD"/>
    <property type="match status" value="1"/>
</dbReference>
<accession>F8GX21</accession>
<protein>
    <submittedName>
        <fullName evidence="5">Transcriptional regulator GntR family</fullName>
    </submittedName>
</protein>
<evidence type="ECO:0000313" key="6">
    <source>
        <dbReference type="Proteomes" id="UP000006798"/>
    </source>
</evidence>
<dbReference type="InterPro" id="IPR036388">
    <property type="entry name" value="WH-like_DNA-bd_sf"/>
</dbReference>
<dbReference type="KEGG" id="cnc:CNE_BB1p04670"/>
<keyword evidence="1" id="KW-0805">Transcription regulation</keyword>
<keyword evidence="2" id="KW-0238">DNA-binding</keyword>
<dbReference type="HOGENOM" id="CLU_017584_9_0_4"/>
<dbReference type="GO" id="GO:0003700">
    <property type="term" value="F:DNA-binding transcription factor activity"/>
    <property type="evidence" value="ECO:0007669"/>
    <property type="project" value="InterPro"/>
</dbReference>
<dbReference type="AlphaFoldDB" id="F8GX21"/>
<dbReference type="Gene3D" id="1.10.10.10">
    <property type="entry name" value="Winged helix-like DNA-binding domain superfamily/Winged helix DNA-binding domain"/>
    <property type="match status" value="1"/>
</dbReference>
<dbReference type="Gene3D" id="1.20.120.530">
    <property type="entry name" value="GntR ligand-binding domain-like"/>
    <property type="match status" value="1"/>
</dbReference>
<dbReference type="PANTHER" id="PTHR43537">
    <property type="entry name" value="TRANSCRIPTIONAL REGULATOR, GNTR FAMILY"/>
    <property type="match status" value="1"/>
</dbReference>
<feature type="domain" description="HTH gntR-type" evidence="4">
    <location>
        <begin position="23"/>
        <end position="93"/>
    </location>
</feature>
<dbReference type="PANTHER" id="PTHR43537:SF5">
    <property type="entry name" value="UXU OPERON TRANSCRIPTIONAL REGULATOR"/>
    <property type="match status" value="1"/>
</dbReference>